<feature type="domain" description="LpxI N-terminal" evidence="2">
    <location>
        <begin position="18"/>
        <end position="145"/>
    </location>
</feature>
<dbReference type="PANTHER" id="PTHR39962">
    <property type="entry name" value="BLL4848 PROTEIN"/>
    <property type="match status" value="1"/>
</dbReference>
<dbReference type="Pfam" id="PF06230">
    <property type="entry name" value="LpxI_C"/>
    <property type="match status" value="1"/>
</dbReference>
<name>A0A2V4R5X3_9PROT</name>
<dbReference type="InterPro" id="IPR043167">
    <property type="entry name" value="LpxI_C_sf"/>
</dbReference>
<feature type="domain" description="LpxI C-terminal" evidence="1">
    <location>
        <begin position="151"/>
        <end position="281"/>
    </location>
</feature>
<gene>
    <name evidence="3" type="ORF">CFR76_06325</name>
</gene>
<dbReference type="Pfam" id="PF17930">
    <property type="entry name" value="LpxI_N"/>
    <property type="match status" value="1"/>
</dbReference>
<dbReference type="Gene3D" id="3.40.140.80">
    <property type="match status" value="1"/>
</dbReference>
<evidence type="ECO:0000259" key="1">
    <source>
        <dbReference type="Pfam" id="PF06230"/>
    </source>
</evidence>
<dbReference type="AlphaFoldDB" id="A0A2V4R5X3"/>
<evidence type="ECO:0000259" key="2">
    <source>
        <dbReference type="Pfam" id="PF17930"/>
    </source>
</evidence>
<dbReference type="EMBL" id="NKUB01000005">
    <property type="protein sequence ID" value="PYD70173.1"/>
    <property type="molecule type" value="Genomic_DNA"/>
</dbReference>
<protein>
    <submittedName>
        <fullName evidence="3">UDP-2,3-diacylglucosamine pyrophosphatase</fullName>
    </submittedName>
</protein>
<proteinExistence type="predicted"/>
<dbReference type="InterPro" id="IPR010415">
    <property type="entry name" value="LpxI_C"/>
</dbReference>
<dbReference type="PANTHER" id="PTHR39962:SF1">
    <property type="entry name" value="LPXI FAMILY PROTEIN"/>
    <property type="match status" value="1"/>
</dbReference>
<dbReference type="Gene3D" id="3.40.50.20">
    <property type="match status" value="1"/>
</dbReference>
<evidence type="ECO:0000313" key="4">
    <source>
        <dbReference type="Proteomes" id="UP000247371"/>
    </source>
</evidence>
<dbReference type="Proteomes" id="UP000247371">
    <property type="component" value="Unassembled WGS sequence"/>
</dbReference>
<keyword evidence="4" id="KW-1185">Reference proteome</keyword>
<comment type="caution">
    <text evidence="3">The sequence shown here is derived from an EMBL/GenBank/DDBJ whole genome shotgun (WGS) entry which is preliminary data.</text>
</comment>
<sequence length="292" mass="30197">MAPEPAPEPAADWQGPCVGILAGGGPLPGQVARAVERAGGRVFIVGFQGFADPAVIGHWPHRMIRLAAAGEILSALHEHHCRDLVLIGPVRRPSLINLRPDATGARILARIGKALFAGDDGLLGAIVRVLGEEGFTIRGAHEYLSGSVARRGVMGAIGPDAAARADIMLGRRVVRELGRLDIGQGCVVQGGLVLAVEALEGTDRMLERVGGLRQPDRPAGVLVKMAKPGQERRADLPTIGPRTVAGAVAAGLRGIAVEAGATLMTDPAACITMADEAGLFLTGIGGDDEKMD</sequence>
<accession>A0A2V4R5X3</accession>
<reference evidence="3 4" key="1">
    <citation type="submission" date="2017-07" db="EMBL/GenBank/DDBJ databases">
        <title>A draft genome sequence of Komagataeibacter swingsii LMG 22125.</title>
        <authorList>
            <person name="Skraban J."/>
            <person name="Cleenwerck I."/>
            <person name="Vandamme P."/>
            <person name="Trcek J."/>
        </authorList>
    </citation>
    <scope>NUCLEOTIDE SEQUENCE [LARGE SCALE GENOMIC DNA]</scope>
    <source>
        <strain evidence="3 4">LMG 22125</strain>
    </source>
</reference>
<organism evidence="3 4">
    <name type="scientific">Komagataeibacter swingsii</name>
    <dbReference type="NCBI Taxonomy" id="215220"/>
    <lineage>
        <taxon>Bacteria</taxon>
        <taxon>Pseudomonadati</taxon>
        <taxon>Pseudomonadota</taxon>
        <taxon>Alphaproteobacteria</taxon>
        <taxon>Acetobacterales</taxon>
        <taxon>Acetobacteraceae</taxon>
        <taxon>Komagataeibacter</taxon>
    </lineage>
</organism>
<evidence type="ECO:0000313" key="3">
    <source>
        <dbReference type="EMBL" id="PYD70173.1"/>
    </source>
</evidence>
<dbReference type="InterPro" id="IPR053174">
    <property type="entry name" value="LpxI"/>
</dbReference>
<dbReference type="RefSeq" id="WP_110556363.1">
    <property type="nucleotide sequence ID" value="NZ_NKUB01000005.1"/>
</dbReference>
<dbReference type="InterPro" id="IPR041255">
    <property type="entry name" value="LpxI_N"/>
</dbReference>